<dbReference type="InterPro" id="IPR025757">
    <property type="entry name" value="MIP1_Leuzipper"/>
</dbReference>
<protein>
    <recommendedName>
        <fullName evidence="7">DUF547 domain-containing protein</fullName>
    </recommendedName>
</protein>
<feature type="compositionally biased region" description="Low complexity" evidence="2">
    <location>
        <begin position="402"/>
        <end position="427"/>
    </location>
</feature>
<dbReference type="Pfam" id="PF04784">
    <property type="entry name" value="DUF547"/>
    <property type="match status" value="1"/>
</dbReference>
<accession>A0ABD3IBY7</accession>
<comment type="caution">
    <text evidence="5">The sequence shown here is derived from an EMBL/GenBank/DDBJ whole genome shotgun (WGS) entry which is preliminary data.</text>
</comment>
<evidence type="ECO:0000256" key="1">
    <source>
        <dbReference type="SAM" id="Coils"/>
    </source>
</evidence>
<feature type="domain" description="Ternary complex factor MIP1 leucine-zipper" evidence="4">
    <location>
        <begin position="112"/>
        <end position="200"/>
    </location>
</feature>
<evidence type="ECO:0000256" key="2">
    <source>
        <dbReference type="SAM" id="MobiDB-lite"/>
    </source>
</evidence>
<keyword evidence="6" id="KW-1185">Reference proteome</keyword>
<sequence length="734" mass="80564">MQDELVLEDTFIVFPVPDLAAPDATPSVGRGHFRSLSAPSEITAATAPWDIPPGAFQHLKEDVGTSFRLDSVLSIESASLTGRISFVLQNLQGWKSKAIKKNNWVKTSHSLYDRRLALEEDVAQLQTQLKTERAVRQGLEIALGHGQTSKKIAQPLQAEFPASTYSPKAKQLITEIANLETEVASLEHHVLSLYRKVLDQQICTSPTYSSVSSVQNVPNLSGLSTPTEVSTPSQPRLFSKLSFKRKSSAFTSSHRRNVSTATTTSAVNDNKQENGSGLQSISRHVSLLGGAFNCIDGSSAQETSHQLATSSTVLGIPAGNGKADASSRGTSKREAFLVSPQPTALTLLATGSHSAPASESGFGKYSESPRLFQGTPNRLSEELVRCMAAIYCKLADPPLPASSAPISPSSSSSSSSGSTVTTRSSSPRGFSNDSFGSPRWRGADSNSHSEAASLMDPFQLKDRKGDVVGAYRSAVEVPWICVDKDRLNYAARALRNFRSMVEQLENVDPAIMKQEEKMAFWINIYNALMMHAYLAYGIPRSYLKRLALVQKASYKIGPHSINAHMIEHCILGCRSRRPTQWLQTFFTTTSRFRPGDGRKPYALEKAEPLVCFALCCGSRSDPAVRVYTAKNVRQELEESRRDYLRASIGVRSGNKVILPRILAWYARETSVAPSGLLEWVCQFVSDKQQAAIKTLISSKSQKSLSNCVEWLPYNSRFRYIFVRDLARLVPLTAR</sequence>
<dbReference type="EMBL" id="JBJQOH010000001">
    <property type="protein sequence ID" value="KAL3700252.1"/>
    <property type="molecule type" value="Genomic_DNA"/>
</dbReference>
<evidence type="ECO:0000313" key="6">
    <source>
        <dbReference type="Proteomes" id="UP001633002"/>
    </source>
</evidence>
<feature type="compositionally biased region" description="Polar residues" evidence="2">
    <location>
        <begin position="258"/>
        <end position="278"/>
    </location>
</feature>
<dbReference type="PANTHER" id="PTHR23054:SF18">
    <property type="entry name" value="TERNARY COMPLEX FACTOR MIP1, LEUCINE-ZIPPER"/>
    <property type="match status" value="1"/>
</dbReference>
<organism evidence="5 6">
    <name type="scientific">Riccia sorocarpa</name>
    <dbReference type="NCBI Taxonomy" id="122646"/>
    <lineage>
        <taxon>Eukaryota</taxon>
        <taxon>Viridiplantae</taxon>
        <taxon>Streptophyta</taxon>
        <taxon>Embryophyta</taxon>
        <taxon>Marchantiophyta</taxon>
        <taxon>Marchantiopsida</taxon>
        <taxon>Marchantiidae</taxon>
        <taxon>Marchantiales</taxon>
        <taxon>Ricciaceae</taxon>
        <taxon>Riccia</taxon>
    </lineage>
</organism>
<name>A0ABD3IBY7_9MARC</name>
<dbReference type="InterPro" id="IPR006869">
    <property type="entry name" value="DUF547"/>
</dbReference>
<dbReference type="Proteomes" id="UP001633002">
    <property type="component" value="Unassembled WGS sequence"/>
</dbReference>
<evidence type="ECO:0000313" key="5">
    <source>
        <dbReference type="EMBL" id="KAL3700252.1"/>
    </source>
</evidence>
<dbReference type="PANTHER" id="PTHR23054">
    <property type="entry name" value="TERNARY COMPLEX FACTOR MIP1, LEUCINE-ZIPPER-RELATED"/>
    <property type="match status" value="1"/>
</dbReference>
<dbReference type="AlphaFoldDB" id="A0ABD3IBY7"/>
<dbReference type="Pfam" id="PF14389">
    <property type="entry name" value="Lzipper-MIP1"/>
    <property type="match status" value="1"/>
</dbReference>
<feature type="coiled-coil region" evidence="1">
    <location>
        <begin position="169"/>
        <end position="196"/>
    </location>
</feature>
<feature type="region of interest" description="Disordered" evidence="2">
    <location>
        <begin position="252"/>
        <end position="278"/>
    </location>
</feature>
<evidence type="ECO:0000259" key="3">
    <source>
        <dbReference type="Pfam" id="PF04784"/>
    </source>
</evidence>
<feature type="domain" description="DUF547" evidence="3">
    <location>
        <begin position="512"/>
        <end position="644"/>
    </location>
</feature>
<proteinExistence type="predicted"/>
<evidence type="ECO:0008006" key="7">
    <source>
        <dbReference type="Google" id="ProtNLM"/>
    </source>
</evidence>
<reference evidence="5 6" key="1">
    <citation type="submission" date="2024-09" db="EMBL/GenBank/DDBJ databases">
        <title>Chromosome-scale assembly of Riccia sorocarpa.</title>
        <authorList>
            <person name="Paukszto L."/>
        </authorList>
    </citation>
    <scope>NUCLEOTIDE SEQUENCE [LARGE SCALE GENOMIC DNA]</scope>
    <source>
        <strain evidence="5">LP-2024</strain>
        <tissue evidence="5">Aerial parts of the thallus</tissue>
    </source>
</reference>
<keyword evidence="1" id="KW-0175">Coiled coil</keyword>
<feature type="region of interest" description="Disordered" evidence="2">
    <location>
        <begin position="402"/>
        <end position="447"/>
    </location>
</feature>
<evidence type="ECO:0000259" key="4">
    <source>
        <dbReference type="Pfam" id="PF14389"/>
    </source>
</evidence>
<gene>
    <name evidence="5" type="ORF">R1sor_018274</name>
</gene>